<dbReference type="OrthoDB" id="10041966at2759"/>
<evidence type="ECO:0000313" key="2">
    <source>
        <dbReference type="Proteomes" id="UP000266673"/>
    </source>
</evidence>
<protein>
    <submittedName>
        <fullName evidence="1">Uncharacterized protein</fullName>
    </submittedName>
</protein>
<dbReference type="Gene3D" id="3.40.50.300">
    <property type="entry name" value="P-loop containing nucleotide triphosphate hydrolases"/>
    <property type="match status" value="1"/>
</dbReference>
<keyword evidence="2" id="KW-1185">Reference proteome</keyword>
<sequence length="113" mass="13335">MQVVKELDIKLFAQADYTTLKKNELDMLLLMVRIRSFFLIDVVYDPAVFNNLFLLSGYWTDPPNYFDTMVSPNYIKCHRHLFQAHLVNIDKLVVLNSNCVRDIYTNLKLDVLF</sequence>
<comment type="caution">
    <text evidence="1">The sequence shown here is derived from an EMBL/GenBank/DDBJ whole genome shotgun (WGS) entry which is preliminary data.</text>
</comment>
<dbReference type="InterPro" id="IPR027417">
    <property type="entry name" value="P-loop_NTPase"/>
</dbReference>
<dbReference type="EMBL" id="QKWP01000730">
    <property type="protein sequence ID" value="RIB15642.1"/>
    <property type="molecule type" value="Genomic_DNA"/>
</dbReference>
<gene>
    <name evidence="1" type="ORF">C2G38_2318854</name>
</gene>
<dbReference type="AlphaFoldDB" id="A0A397V0Y2"/>
<evidence type="ECO:0000313" key="1">
    <source>
        <dbReference type="EMBL" id="RIB15642.1"/>
    </source>
</evidence>
<organism evidence="1 2">
    <name type="scientific">Gigaspora rosea</name>
    <dbReference type="NCBI Taxonomy" id="44941"/>
    <lineage>
        <taxon>Eukaryota</taxon>
        <taxon>Fungi</taxon>
        <taxon>Fungi incertae sedis</taxon>
        <taxon>Mucoromycota</taxon>
        <taxon>Glomeromycotina</taxon>
        <taxon>Glomeromycetes</taxon>
        <taxon>Diversisporales</taxon>
        <taxon>Gigasporaceae</taxon>
        <taxon>Gigaspora</taxon>
    </lineage>
</organism>
<accession>A0A397V0Y2</accession>
<name>A0A397V0Y2_9GLOM</name>
<dbReference type="Proteomes" id="UP000266673">
    <property type="component" value="Unassembled WGS sequence"/>
</dbReference>
<reference evidence="1 2" key="1">
    <citation type="submission" date="2018-06" db="EMBL/GenBank/DDBJ databases">
        <title>Comparative genomics reveals the genomic features of Rhizophagus irregularis, R. cerebriforme, R. diaphanum and Gigaspora rosea, and their symbiotic lifestyle signature.</title>
        <authorList>
            <person name="Morin E."/>
            <person name="San Clemente H."/>
            <person name="Chen E.C.H."/>
            <person name="De La Providencia I."/>
            <person name="Hainaut M."/>
            <person name="Kuo A."/>
            <person name="Kohler A."/>
            <person name="Murat C."/>
            <person name="Tang N."/>
            <person name="Roy S."/>
            <person name="Loubradou J."/>
            <person name="Henrissat B."/>
            <person name="Grigoriev I.V."/>
            <person name="Corradi N."/>
            <person name="Roux C."/>
            <person name="Martin F.M."/>
        </authorList>
    </citation>
    <scope>NUCLEOTIDE SEQUENCE [LARGE SCALE GENOMIC DNA]</scope>
    <source>
        <strain evidence="1 2">DAOM 194757</strain>
    </source>
</reference>
<proteinExistence type="predicted"/>